<dbReference type="Proteomes" id="UP000467841">
    <property type="component" value="Unassembled WGS sequence"/>
</dbReference>
<keyword evidence="4" id="KW-1185">Reference proteome</keyword>
<evidence type="ECO:0000259" key="2">
    <source>
        <dbReference type="Pfam" id="PF14111"/>
    </source>
</evidence>
<feature type="compositionally biased region" description="Basic residues" evidence="1">
    <location>
        <begin position="341"/>
        <end position="356"/>
    </location>
</feature>
<dbReference type="Pfam" id="PF14111">
    <property type="entry name" value="DUF4283"/>
    <property type="match status" value="1"/>
</dbReference>
<feature type="compositionally biased region" description="Polar residues" evidence="1">
    <location>
        <begin position="181"/>
        <end position="196"/>
    </location>
</feature>
<dbReference type="InterPro" id="IPR025558">
    <property type="entry name" value="DUF4283"/>
</dbReference>
<dbReference type="OrthoDB" id="1133632at2759"/>
<feature type="region of interest" description="Disordered" evidence="1">
    <location>
        <begin position="175"/>
        <end position="196"/>
    </location>
</feature>
<feature type="region of interest" description="Disordered" evidence="1">
    <location>
        <begin position="209"/>
        <end position="228"/>
    </location>
</feature>
<feature type="compositionally biased region" description="Low complexity" evidence="1">
    <location>
        <begin position="39"/>
        <end position="55"/>
    </location>
</feature>
<evidence type="ECO:0000256" key="1">
    <source>
        <dbReference type="SAM" id="MobiDB-lite"/>
    </source>
</evidence>
<accession>A0A6D2JWR7</accession>
<evidence type="ECO:0000313" key="3">
    <source>
        <dbReference type="EMBL" id="CAA7040474.1"/>
    </source>
</evidence>
<dbReference type="EMBL" id="CACVBM020001229">
    <property type="protein sequence ID" value="CAA7040474.1"/>
    <property type="molecule type" value="Genomic_DNA"/>
</dbReference>
<feature type="region of interest" description="Disordered" evidence="1">
    <location>
        <begin position="324"/>
        <end position="356"/>
    </location>
</feature>
<organism evidence="3 4">
    <name type="scientific">Microthlaspi erraticum</name>
    <dbReference type="NCBI Taxonomy" id="1685480"/>
    <lineage>
        <taxon>Eukaryota</taxon>
        <taxon>Viridiplantae</taxon>
        <taxon>Streptophyta</taxon>
        <taxon>Embryophyta</taxon>
        <taxon>Tracheophyta</taxon>
        <taxon>Spermatophyta</taxon>
        <taxon>Magnoliopsida</taxon>
        <taxon>eudicotyledons</taxon>
        <taxon>Gunneridae</taxon>
        <taxon>Pentapetalae</taxon>
        <taxon>rosids</taxon>
        <taxon>malvids</taxon>
        <taxon>Brassicales</taxon>
        <taxon>Brassicaceae</taxon>
        <taxon>Coluteocarpeae</taxon>
        <taxon>Microthlaspi</taxon>
    </lineage>
</organism>
<protein>
    <recommendedName>
        <fullName evidence="2">DUF4283 domain-containing protein</fullName>
    </recommendedName>
</protein>
<comment type="caution">
    <text evidence="3">The sequence shown here is derived from an EMBL/GenBank/DDBJ whole genome shotgun (WGS) entry which is preliminary data.</text>
</comment>
<feature type="compositionally biased region" description="Pro residues" evidence="1">
    <location>
        <begin position="26"/>
        <end position="38"/>
    </location>
</feature>
<gene>
    <name evidence="3" type="ORF">MERR_LOCUS27709</name>
</gene>
<proteinExistence type="predicted"/>
<reference evidence="3" key="1">
    <citation type="submission" date="2020-01" db="EMBL/GenBank/DDBJ databases">
        <authorList>
            <person name="Mishra B."/>
        </authorList>
    </citation>
    <scope>NUCLEOTIDE SEQUENCE [LARGE SCALE GENOMIC DNA]</scope>
</reference>
<sequence length="356" mass="38504">MKNPWFLNGRASALNPVPPSAGEGLLPPPLLPPDPPDPSALSSSQFPPLSPPGLSKPRSSPQTALPKKPVVRTSGPSKPSTADVVTAQRTQITEAVDPQATLQTSPLTTVPGVRSLTVKPITADAKVTHPTSTDVEMMQAPLTSQPSSHSPLIPPTLTINCENTVQKTLSPEKTFTIIPPKTSSPIHSNKVSSTSPPAIPTAQISLPQQKPNQVPLDPRSTIPNNPNPSLVDRIKVFEDKSLQQLAPVSFSDNGIPRVRIPDEVFQQGAKLHKDFIICYFNGRAPPYSQIQSVLNHMWGKGRKLEIHNNPLTRYSELMAKEGPEVMIGDGPEGDRSNRMAKQARRNRALSKRKQSA</sequence>
<dbReference type="AlphaFoldDB" id="A0A6D2JWR7"/>
<name>A0A6D2JWR7_9BRAS</name>
<evidence type="ECO:0000313" key="4">
    <source>
        <dbReference type="Proteomes" id="UP000467841"/>
    </source>
</evidence>
<feature type="domain" description="DUF4283" evidence="2">
    <location>
        <begin position="269"/>
        <end position="309"/>
    </location>
</feature>
<feature type="region of interest" description="Disordered" evidence="1">
    <location>
        <begin position="1"/>
        <end position="84"/>
    </location>
</feature>